<organism evidence="9 10">
    <name type="scientific">Streblomastix strix</name>
    <dbReference type="NCBI Taxonomy" id="222440"/>
    <lineage>
        <taxon>Eukaryota</taxon>
        <taxon>Metamonada</taxon>
        <taxon>Preaxostyla</taxon>
        <taxon>Oxymonadida</taxon>
        <taxon>Streblomastigidae</taxon>
        <taxon>Streblomastix</taxon>
    </lineage>
</organism>
<protein>
    <submittedName>
        <fullName evidence="9">Putative zinc finger protein 474</fullName>
    </submittedName>
</protein>
<dbReference type="InterPro" id="IPR026319">
    <property type="entry name" value="ZC2HC1A/B-like"/>
</dbReference>
<keyword evidence="6" id="KW-0234">DNA repair</keyword>
<dbReference type="PANTHER" id="PTHR13555">
    <property type="entry name" value="C2H2 ZINC FINGER CGI-62-RELATED"/>
    <property type="match status" value="1"/>
</dbReference>
<keyword evidence="1" id="KW-0479">Metal-binding</keyword>
<keyword evidence="5" id="KW-0862">Zinc</keyword>
<evidence type="ECO:0000259" key="8">
    <source>
        <dbReference type="PROSITE" id="PS52027"/>
    </source>
</evidence>
<feature type="domain" description="C2HC/C3H-type" evidence="8">
    <location>
        <begin position="242"/>
        <end position="271"/>
    </location>
</feature>
<dbReference type="Gene3D" id="3.30.160.60">
    <property type="entry name" value="Classic Zinc Finger"/>
    <property type="match status" value="2"/>
</dbReference>
<reference evidence="9 10" key="1">
    <citation type="submission" date="2019-03" db="EMBL/GenBank/DDBJ databases">
        <title>Single cell metagenomics reveals metabolic interactions within the superorganism composed of flagellate Streblomastix strix and complex community of Bacteroidetes bacteria on its surface.</title>
        <authorList>
            <person name="Treitli S.C."/>
            <person name="Kolisko M."/>
            <person name="Husnik F."/>
            <person name="Keeling P."/>
            <person name="Hampl V."/>
        </authorList>
    </citation>
    <scope>NUCLEOTIDE SEQUENCE [LARGE SCALE GENOMIC DNA]</scope>
    <source>
        <strain evidence="9">ST1C</strain>
    </source>
</reference>
<dbReference type="AlphaFoldDB" id="A0A5J4W9W8"/>
<dbReference type="GO" id="GO:0008270">
    <property type="term" value="F:zinc ion binding"/>
    <property type="evidence" value="ECO:0007669"/>
    <property type="project" value="UniProtKB-KW"/>
</dbReference>
<dbReference type="OrthoDB" id="265955at2759"/>
<dbReference type="PROSITE" id="PS52027">
    <property type="entry name" value="ZF_C2HC_C3H"/>
    <property type="match status" value="1"/>
</dbReference>
<dbReference type="GO" id="GO:0003677">
    <property type="term" value="F:DNA binding"/>
    <property type="evidence" value="ECO:0007669"/>
    <property type="project" value="InterPro"/>
</dbReference>
<gene>
    <name evidence="9" type="ORF">EZS28_013009</name>
</gene>
<dbReference type="Pfam" id="PF13913">
    <property type="entry name" value="zf-C2HC_2"/>
    <property type="match status" value="7"/>
</dbReference>
<evidence type="ECO:0000313" key="9">
    <source>
        <dbReference type="EMBL" id="KAA6391466.1"/>
    </source>
</evidence>
<dbReference type="EMBL" id="SNRW01002873">
    <property type="protein sequence ID" value="KAA6391466.1"/>
    <property type="molecule type" value="Genomic_DNA"/>
</dbReference>
<dbReference type="SMART" id="SM00734">
    <property type="entry name" value="ZnF_Rad18"/>
    <property type="match status" value="6"/>
</dbReference>
<dbReference type="Proteomes" id="UP000324800">
    <property type="component" value="Unassembled WGS sequence"/>
</dbReference>
<dbReference type="InterPro" id="IPR006642">
    <property type="entry name" value="Rad18_UBZ4"/>
</dbReference>
<evidence type="ECO:0000256" key="4">
    <source>
        <dbReference type="ARBA" id="ARBA00022771"/>
    </source>
</evidence>
<accession>A0A5J4W9W8</accession>
<evidence type="ECO:0000256" key="2">
    <source>
        <dbReference type="ARBA" id="ARBA00022737"/>
    </source>
</evidence>
<evidence type="ECO:0000256" key="3">
    <source>
        <dbReference type="ARBA" id="ARBA00022763"/>
    </source>
</evidence>
<keyword evidence="4 7" id="KW-0863">Zinc-finger</keyword>
<evidence type="ECO:0000256" key="1">
    <source>
        <dbReference type="ARBA" id="ARBA00022723"/>
    </source>
</evidence>
<evidence type="ECO:0000256" key="5">
    <source>
        <dbReference type="ARBA" id="ARBA00022833"/>
    </source>
</evidence>
<evidence type="ECO:0000313" key="10">
    <source>
        <dbReference type="Proteomes" id="UP000324800"/>
    </source>
</evidence>
<keyword evidence="2" id="KW-0677">Repeat</keyword>
<name>A0A5J4W9W8_9EUKA</name>
<evidence type="ECO:0000256" key="6">
    <source>
        <dbReference type="ARBA" id="ARBA00023204"/>
    </source>
</evidence>
<dbReference type="PANTHER" id="PTHR13555:SF68">
    <property type="entry name" value="ZINC FINGER PROTEIN 474"/>
    <property type="match status" value="1"/>
</dbReference>
<evidence type="ECO:0000256" key="7">
    <source>
        <dbReference type="PROSITE-ProRule" id="PRU01371"/>
    </source>
</evidence>
<comment type="caution">
    <text evidence="9">The sequence shown here is derived from an EMBL/GenBank/DDBJ whole genome shotgun (WGS) entry which is preliminary data.</text>
</comment>
<dbReference type="InterPro" id="IPR049899">
    <property type="entry name" value="Znf_C2HC_C3H"/>
</dbReference>
<sequence>MAAIHTLYCYVCGGAYGPTSIRKHLETCAWKWNDAQKHLPSRLQNQAPSQPKVPIPDTTLDQRAVKQWNDSALSLSRMTRNLCPYCEHGFASDKLLQHMKDCSFKPDLTRELVRTQYVEDTPVMFMCGICGREIGVDNIKSHMNMCFDDFRNDQNAIDEQYRAPLPDLEAMLKQVDQALNIAPSSQTTSSFERSFGGATLSGTGSLTVNTRDIGSPAIVQRSFGGVTQEPEIKIRASTSTPTMFVCGICGREYGTASIERHLKSCIKQFKNDQKQVEAQYRRKIPDLDTLLKQIEDIKSDGKITKAEIEAQRLSATQAWKDSLAKCQWCGRTFESDRLPAHLKGCDKRPSGVTATKPPETVKIAAAPQLFVCGICGREYGTMSIERHLKNCLEQFRNDQKAIEPQYRRKEPNLDSLLAEIAAIKEDGVISKSEIEDQRENAQKIWKDSLAQCQWCGKTFESEKLPSHLQGCSKRPKDADTLAQTSSLKKPVDPPSMFVCGICGREYGTASIERHLKSCFEQFTNDQRLVAAQYRRPIPNLDKLLDEIAQIKADGKITKQEFGDQRTSAQQYWKDNLAKCPYCGKSFESEKLASHLKGCSSRK</sequence>
<dbReference type="GO" id="GO:0006281">
    <property type="term" value="P:DNA repair"/>
    <property type="evidence" value="ECO:0007669"/>
    <property type="project" value="UniProtKB-KW"/>
</dbReference>
<proteinExistence type="predicted"/>
<keyword evidence="3" id="KW-0227">DNA damage</keyword>